<evidence type="ECO:0000259" key="2">
    <source>
        <dbReference type="Pfam" id="PF20182"/>
    </source>
</evidence>
<feature type="transmembrane region" description="Helical" evidence="1">
    <location>
        <begin position="152"/>
        <end position="176"/>
    </location>
</feature>
<keyword evidence="1" id="KW-0472">Membrane</keyword>
<evidence type="ECO:0000256" key="1">
    <source>
        <dbReference type="SAM" id="Phobius"/>
    </source>
</evidence>
<protein>
    <recommendedName>
        <fullName evidence="2">DUF6545 domain-containing protein</fullName>
    </recommendedName>
</protein>
<feature type="transmembrane region" description="Helical" evidence="1">
    <location>
        <begin position="234"/>
        <end position="254"/>
    </location>
</feature>
<gene>
    <name evidence="3" type="ORF">P8A20_25410</name>
</gene>
<dbReference type="Proteomes" id="UP001224433">
    <property type="component" value="Chromosome"/>
</dbReference>
<dbReference type="RefSeq" id="WP_147964349.1">
    <property type="nucleotide sequence ID" value="NZ_CP120983.1"/>
</dbReference>
<keyword evidence="1" id="KW-1133">Transmembrane helix</keyword>
<feature type="transmembrane region" description="Helical" evidence="1">
    <location>
        <begin position="73"/>
        <end position="91"/>
    </location>
</feature>
<keyword evidence="4" id="KW-1185">Reference proteome</keyword>
<evidence type="ECO:0000313" key="4">
    <source>
        <dbReference type="Proteomes" id="UP001224433"/>
    </source>
</evidence>
<dbReference type="EMBL" id="CP120983">
    <property type="protein sequence ID" value="WLQ66705.1"/>
    <property type="molecule type" value="Genomic_DNA"/>
</dbReference>
<dbReference type="NCBIfam" id="NF042915">
    <property type="entry name" value="MAB_1171c_fam"/>
    <property type="match status" value="1"/>
</dbReference>
<dbReference type="Pfam" id="PF20182">
    <property type="entry name" value="DUF6545"/>
    <property type="match status" value="1"/>
</dbReference>
<keyword evidence="1" id="KW-0812">Transmembrane</keyword>
<accession>A0ABY9JG41</accession>
<evidence type="ECO:0000313" key="3">
    <source>
        <dbReference type="EMBL" id="WLQ66705.1"/>
    </source>
</evidence>
<organism evidence="3 4">
    <name type="scientific">Streptomyces glycanivorans</name>
    <dbReference type="NCBI Taxonomy" id="3033808"/>
    <lineage>
        <taxon>Bacteria</taxon>
        <taxon>Bacillati</taxon>
        <taxon>Actinomycetota</taxon>
        <taxon>Actinomycetes</taxon>
        <taxon>Kitasatosporales</taxon>
        <taxon>Streptomycetaceae</taxon>
        <taxon>Streptomyces</taxon>
    </lineage>
</organism>
<feature type="domain" description="DUF6545" evidence="2">
    <location>
        <begin position="259"/>
        <end position="410"/>
    </location>
</feature>
<reference evidence="3 4" key="1">
    <citation type="submission" date="2023-03" db="EMBL/GenBank/DDBJ databases">
        <title>Isolation and description of six Streptomyces strains from soil environments, able to metabolize different microbial glucans.</title>
        <authorList>
            <person name="Widen T."/>
            <person name="Larsbrink J."/>
        </authorList>
    </citation>
    <scope>NUCLEOTIDE SEQUENCE [LARGE SCALE GENOMIC DNA]</scope>
    <source>
        <strain evidence="3 4">Alt3</strain>
    </source>
</reference>
<feature type="transmembrane region" description="Helical" evidence="1">
    <location>
        <begin position="112"/>
        <end position="132"/>
    </location>
</feature>
<sequence length="438" mass="47332">MTVTDAFACAIAGLLLVQAALRAKSAWSGRRRERSLWGAFAALAVSWLCRTSTVNDLLDATGIYDLGFLVKHATAIVGICVLLRYVTAVYADAGHAVDLRRSARLSAAVHRIATRASFGTIAVMTAAFVFLLNPPDTSTLFFLERHEGDPGLPIYMGLFYLYMGAAAAVCAVQWGGAARVTPVRSIRIGMILMSCAMVMAVVYVLLRIAFVVTITVTTVSDGTSHAQETLTDSLLYLFSLLWGIGAIAPASRAGSERYRAARNLLSLHPLWKRLAAAAPDVVRHRPSHLFARLRFVGRSLDTFRDVFTSPDASLPVRVNRYTVDIRDAIFELQRRAPADLAEKARDHAQSVPDGLHDTEIRAEALWLRAALLCGIPAIHGNSAAPAPYPFGPGTDPRHEVPHLRAVAAAYSGIRNSEARTLLAMTGADHAGSPDARSH</sequence>
<proteinExistence type="predicted"/>
<feature type="transmembrane region" description="Helical" evidence="1">
    <location>
        <begin position="188"/>
        <end position="214"/>
    </location>
</feature>
<dbReference type="InterPro" id="IPR046675">
    <property type="entry name" value="DUF6545"/>
</dbReference>
<name>A0ABY9JG41_9ACTN</name>
<dbReference type="InterPro" id="IPR050039">
    <property type="entry name" value="MAB_1171c-like"/>
</dbReference>